<dbReference type="GO" id="GO:0034982">
    <property type="term" value="P:mitochondrial protein processing"/>
    <property type="evidence" value="ECO:0007669"/>
    <property type="project" value="TreeGrafter"/>
</dbReference>
<dbReference type="GO" id="GO:0006515">
    <property type="term" value="P:protein quality control for misfolded or incompletely synthesized proteins"/>
    <property type="evidence" value="ECO:0007669"/>
    <property type="project" value="TreeGrafter"/>
</dbReference>
<dbReference type="GO" id="GO:0005743">
    <property type="term" value="C:mitochondrial inner membrane"/>
    <property type="evidence" value="ECO:0007669"/>
    <property type="project" value="TreeGrafter"/>
</dbReference>
<keyword evidence="2" id="KW-0479">Metal-binding</keyword>
<comment type="similarity">
    <text evidence="6">Belongs to the peptidase M48 family.</text>
</comment>
<dbReference type="AlphaFoldDB" id="A0A9P6U982"/>
<evidence type="ECO:0000259" key="7">
    <source>
        <dbReference type="Pfam" id="PF01435"/>
    </source>
</evidence>
<evidence type="ECO:0000256" key="1">
    <source>
        <dbReference type="ARBA" id="ARBA00022670"/>
    </source>
</evidence>
<dbReference type="PANTHER" id="PTHR22726">
    <property type="entry name" value="METALLOENDOPEPTIDASE OMA1"/>
    <property type="match status" value="1"/>
</dbReference>
<organism evidence="8 9">
    <name type="scientific">Actinomortierella ambigua</name>
    <dbReference type="NCBI Taxonomy" id="1343610"/>
    <lineage>
        <taxon>Eukaryota</taxon>
        <taxon>Fungi</taxon>
        <taxon>Fungi incertae sedis</taxon>
        <taxon>Mucoromycota</taxon>
        <taxon>Mortierellomycotina</taxon>
        <taxon>Mortierellomycetes</taxon>
        <taxon>Mortierellales</taxon>
        <taxon>Mortierellaceae</taxon>
        <taxon>Actinomortierella</taxon>
    </lineage>
</organism>
<evidence type="ECO:0000256" key="2">
    <source>
        <dbReference type="ARBA" id="ARBA00022723"/>
    </source>
</evidence>
<comment type="caution">
    <text evidence="8">The sequence shown here is derived from an EMBL/GenBank/DDBJ whole genome shotgun (WGS) entry which is preliminary data.</text>
</comment>
<dbReference type="PANTHER" id="PTHR22726:SF1">
    <property type="entry name" value="METALLOENDOPEPTIDASE OMA1, MITOCHONDRIAL"/>
    <property type="match status" value="1"/>
</dbReference>
<keyword evidence="9" id="KW-1185">Reference proteome</keyword>
<evidence type="ECO:0000313" key="8">
    <source>
        <dbReference type="EMBL" id="KAG0264649.1"/>
    </source>
</evidence>
<evidence type="ECO:0000256" key="3">
    <source>
        <dbReference type="ARBA" id="ARBA00022801"/>
    </source>
</evidence>
<evidence type="ECO:0000256" key="6">
    <source>
        <dbReference type="RuleBase" id="RU003983"/>
    </source>
</evidence>
<protein>
    <recommendedName>
        <fullName evidence="7">Peptidase M48 domain-containing protein</fullName>
    </recommendedName>
</protein>
<reference evidence="8" key="1">
    <citation type="journal article" date="2020" name="Fungal Divers.">
        <title>Resolving the Mortierellaceae phylogeny through synthesis of multi-gene phylogenetics and phylogenomics.</title>
        <authorList>
            <person name="Vandepol N."/>
            <person name="Liber J."/>
            <person name="Desiro A."/>
            <person name="Na H."/>
            <person name="Kennedy M."/>
            <person name="Barry K."/>
            <person name="Grigoriev I.V."/>
            <person name="Miller A.N."/>
            <person name="O'Donnell K."/>
            <person name="Stajich J.E."/>
            <person name="Bonito G."/>
        </authorList>
    </citation>
    <scope>NUCLEOTIDE SEQUENCE</scope>
    <source>
        <strain evidence="8">BC1065</strain>
    </source>
</reference>
<evidence type="ECO:0000313" key="9">
    <source>
        <dbReference type="Proteomes" id="UP000807716"/>
    </source>
</evidence>
<sequence>MGRCMSGHQYGGGISFRDHQSQMGRNLGFSLEDARVTGGLTSDRTDGVPVTNRRRFMDVSPAQEEVMAKQAYQQVMNEFGKSMLPPNHPVAQYVQRVARRIIQASGMQGLDWEVHVIQSDEKNAFVLPGGKVFVFTGILPIAANEDGLATVLGHEVAHQLARHSAEKLSFAKLVMLAGIVISAVLDPSYTTQQLIMHFGMMLPFSRKCETEADEIGLQLMAQACFDPRESPKMWARMHKTEKGQFRLAFLTTHPASQDRAKRLEEWMPQALDTWNKSDCAATNEYAAEFNRMRHAFW</sequence>
<dbReference type="Gene3D" id="3.30.2010.10">
    <property type="entry name" value="Metalloproteases ('zincins'), catalytic domain"/>
    <property type="match status" value="1"/>
</dbReference>
<dbReference type="InterPro" id="IPR001915">
    <property type="entry name" value="Peptidase_M48"/>
</dbReference>
<gene>
    <name evidence="8" type="ORF">DFQ27_001101</name>
</gene>
<dbReference type="CDD" id="cd07331">
    <property type="entry name" value="M48C_Oma1_like"/>
    <property type="match status" value="1"/>
</dbReference>
<keyword evidence="1 6" id="KW-0645">Protease</keyword>
<accession>A0A9P6U982</accession>
<dbReference type="GO" id="GO:0046872">
    <property type="term" value="F:metal ion binding"/>
    <property type="evidence" value="ECO:0007669"/>
    <property type="project" value="UniProtKB-KW"/>
</dbReference>
<dbReference type="GO" id="GO:0004222">
    <property type="term" value="F:metalloendopeptidase activity"/>
    <property type="evidence" value="ECO:0007669"/>
    <property type="project" value="InterPro"/>
</dbReference>
<dbReference type="InterPro" id="IPR051156">
    <property type="entry name" value="Mito/Outer_Membr_Metalloprot"/>
</dbReference>
<keyword evidence="4 6" id="KW-0862">Zinc</keyword>
<dbReference type="OrthoDB" id="7464992at2759"/>
<keyword evidence="5 6" id="KW-0482">Metalloprotease</keyword>
<feature type="domain" description="Peptidase M48" evidence="7">
    <location>
        <begin position="92"/>
        <end position="266"/>
    </location>
</feature>
<dbReference type="EMBL" id="JAAAJB010000134">
    <property type="protein sequence ID" value="KAG0264649.1"/>
    <property type="molecule type" value="Genomic_DNA"/>
</dbReference>
<proteinExistence type="inferred from homology"/>
<evidence type="ECO:0000256" key="4">
    <source>
        <dbReference type="ARBA" id="ARBA00022833"/>
    </source>
</evidence>
<evidence type="ECO:0000256" key="5">
    <source>
        <dbReference type="ARBA" id="ARBA00023049"/>
    </source>
</evidence>
<dbReference type="Proteomes" id="UP000807716">
    <property type="component" value="Unassembled WGS sequence"/>
</dbReference>
<keyword evidence="3 6" id="KW-0378">Hydrolase</keyword>
<name>A0A9P6U982_9FUNG</name>
<dbReference type="Pfam" id="PF01435">
    <property type="entry name" value="Peptidase_M48"/>
    <property type="match status" value="1"/>
</dbReference>
<comment type="cofactor">
    <cofactor evidence="6">
        <name>Zn(2+)</name>
        <dbReference type="ChEBI" id="CHEBI:29105"/>
    </cofactor>
    <text evidence="6">Binds 1 zinc ion per subunit.</text>
</comment>